<feature type="compositionally biased region" description="Low complexity" evidence="5">
    <location>
        <begin position="301"/>
        <end position="317"/>
    </location>
</feature>
<dbReference type="SMART" id="SM00184">
    <property type="entry name" value="RING"/>
    <property type="match status" value="1"/>
</dbReference>
<dbReference type="SUPFAM" id="SSF57850">
    <property type="entry name" value="RING/U-box"/>
    <property type="match status" value="1"/>
</dbReference>
<dbReference type="PROSITE" id="PS00518">
    <property type="entry name" value="ZF_RING_1"/>
    <property type="match status" value="1"/>
</dbReference>
<proteinExistence type="predicted"/>
<accession>A0ABP1FLP1</accession>
<dbReference type="Proteomes" id="UP001497392">
    <property type="component" value="Unassembled WGS sequence"/>
</dbReference>
<protein>
    <submittedName>
        <fullName evidence="7">G2974 protein</fullName>
    </submittedName>
</protein>
<keyword evidence="1" id="KW-0479">Metal-binding</keyword>
<evidence type="ECO:0000256" key="2">
    <source>
        <dbReference type="ARBA" id="ARBA00022771"/>
    </source>
</evidence>
<feature type="region of interest" description="Disordered" evidence="5">
    <location>
        <begin position="52"/>
        <end position="84"/>
    </location>
</feature>
<evidence type="ECO:0000256" key="5">
    <source>
        <dbReference type="SAM" id="MobiDB-lite"/>
    </source>
</evidence>
<dbReference type="PANTHER" id="PTHR47361:SF4">
    <property type="entry name" value="RING_U-BOX SUPERFAMILY PROTEIN"/>
    <property type="match status" value="1"/>
</dbReference>
<sequence length="387" mass="41362">MALQPAFSDELDIPEMFGKDLVSSGPRHGTVGASRAAAVKPKAAMAVLEGEQGHAAHAEASSSSSSGTFTEVRGSHGDYGGEDSFTEAALEPALELTPQRKGKPVEELSAQEANDMTCAICLDQISVPELCAIKGCDHVYCGKCILAWTVHRDPPSCPQCKAPFTSLLTFRKLDGSMSDYPVEESVCLLKRAIWFEAYLKEVEKGKALVPLVPESFGASAFSAEDAREWQDWHEYSQRDYNRYEYELDEDDEVEAYYFSAAAGHKRILGNRRFGENGFISSGRMQARPVAQSSRSSKGKGKTSPGAAATKQAASPAPVVHTGGSKSVGSTTPRVEEPVTPAQDKAGKKQVACDTPGSSGGGGGKGRRAHRKEKRASADARARMLASP</sequence>
<keyword evidence="3" id="KW-0862">Zinc</keyword>
<reference evidence="7 8" key="1">
    <citation type="submission" date="2024-06" db="EMBL/GenBank/DDBJ databases">
        <authorList>
            <person name="Kraege A."/>
            <person name="Thomma B."/>
        </authorList>
    </citation>
    <scope>NUCLEOTIDE SEQUENCE [LARGE SCALE GENOMIC DNA]</scope>
</reference>
<evidence type="ECO:0000256" key="3">
    <source>
        <dbReference type="ARBA" id="ARBA00022833"/>
    </source>
</evidence>
<evidence type="ECO:0000313" key="8">
    <source>
        <dbReference type="Proteomes" id="UP001497392"/>
    </source>
</evidence>
<dbReference type="InterPro" id="IPR001841">
    <property type="entry name" value="Znf_RING"/>
</dbReference>
<dbReference type="InterPro" id="IPR013083">
    <property type="entry name" value="Znf_RING/FYVE/PHD"/>
</dbReference>
<keyword evidence="8" id="KW-1185">Reference proteome</keyword>
<feature type="compositionally biased region" description="Basic residues" evidence="5">
    <location>
        <begin position="364"/>
        <end position="373"/>
    </location>
</feature>
<evidence type="ECO:0000313" key="7">
    <source>
        <dbReference type="EMBL" id="CAL5220884.1"/>
    </source>
</evidence>
<feature type="domain" description="RING-type" evidence="6">
    <location>
        <begin position="118"/>
        <end position="161"/>
    </location>
</feature>
<dbReference type="InterPro" id="IPR017907">
    <property type="entry name" value="Znf_RING_CS"/>
</dbReference>
<dbReference type="Gene3D" id="3.30.40.10">
    <property type="entry name" value="Zinc/RING finger domain, C3HC4 (zinc finger)"/>
    <property type="match status" value="1"/>
</dbReference>
<feature type="compositionally biased region" description="Polar residues" evidence="5">
    <location>
        <begin position="323"/>
        <end position="332"/>
    </location>
</feature>
<gene>
    <name evidence="7" type="primary">g2974</name>
    <name evidence="7" type="ORF">VP750_LOCUS2543</name>
</gene>
<feature type="region of interest" description="Disordered" evidence="5">
    <location>
        <begin position="279"/>
        <end position="387"/>
    </location>
</feature>
<comment type="caution">
    <text evidence="7">The sequence shown here is derived from an EMBL/GenBank/DDBJ whole genome shotgun (WGS) entry which is preliminary data.</text>
</comment>
<dbReference type="Pfam" id="PF13639">
    <property type="entry name" value="zf-RING_2"/>
    <property type="match status" value="1"/>
</dbReference>
<evidence type="ECO:0000256" key="4">
    <source>
        <dbReference type="PROSITE-ProRule" id="PRU00175"/>
    </source>
</evidence>
<organism evidence="7 8">
    <name type="scientific">Coccomyxa viridis</name>
    <dbReference type="NCBI Taxonomy" id="1274662"/>
    <lineage>
        <taxon>Eukaryota</taxon>
        <taxon>Viridiplantae</taxon>
        <taxon>Chlorophyta</taxon>
        <taxon>core chlorophytes</taxon>
        <taxon>Trebouxiophyceae</taxon>
        <taxon>Trebouxiophyceae incertae sedis</taxon>
        <taxon>Coccomyxaceae</taxon>
        <taxon>Coccomyxa</taxon>
    </lineage>
</organism>
<evidence type="ECO:0000256" key="1">
    <source>
        <dbReference type="ARBA" id="ARBA00022723"/>
    </source>
</evidence>
<dbReference type="PROSITE" id="PS50089">
    <property type="entry name" value="ZF_RING_2"/>
    <property type="match status" value="1"/>
</dbReference>
<keyword evidence="2 4" id="KW-0863">Zinc-finger</keyword>
<name>A0ABP1FLP1_9CHLO</name>
<dbReference type="EMBL" id="CAXHTA020000004">
    <property type="protein sequence ID" value="CAL5220884.1"/>
    <property type="molecule type" value="Genomic_DNA"/>
</dbReference>
<dbReference type="PANTHER" id="PTHR47361">
    <property type="entry name" value="RING/U-BOX SUPERFAMILY PROTEIN"/>
    <property type="match status" value="1"/>
</dbReference>
<evidence type="ECO:0000259" key="6">
    <source>
        <dbReference type="PROSITE" id="PS50089"/>
    </source>
</evidence>